<keyword evidence="4" id="KW-1185">Reference proteome</keyword>
<organism evidence="3 4">
    <name type="scientific">Phyllobacterium endophyticum</name>
    <dbReference type="NCBI Taxonomy" id="1149773"/>
    <lineage>
        <taxon>Bacteria</taxon>
        <taxon>Pseudomonadati</taxon>
        <taxon>Pseudomonadota</taxon>
        <taxon>Alphaproteobacteria</taxon>
        <taxon>Hyphomicrobiales</taxon>
        <taxon>Phyllobacteriaceae</taxon>
        <taxon>Phyllobacterium</taxon>
    </lineage>
</organism>
<evidence type="ECO:0008006" key="5">
    <source>
        <dbReference type="Google" id="ProtNLM"/>
    </source>
</evidence>
<keyword evidence="1" id="KW-0175">Coiled coil</keyword>
<sequence>MKARYSSQQEQELEMAIFSRNTDDIQDDVEAQIAALRREISKLSASLSDLSSERFDDIKRTASRQARYAADTAKENPVATVALVAAAALLIGLFSRR</sequence>
<feature type="transmembrane region" description="Helical" evidence="2">
    <location>
        <begin position="77"/>
        <end position="95"/>
    </location>
</feature>
<evidence type="ECO:0000313" key="3">
    <source>
        <dbReference type="EMBL" id="PSH58507.1"/>
    </source>
</evidence>
<feature type="coiled-coil region" evidence="1">
    <location>
        <begin position="26"/>
        <end position="53"/>
    </location>
</feature>
<gene>
    <name evidence="3" type="ORF">CU100_13025</name>
</gene>
<evidence type="ECO:0000313" key="4">
    <source>
        <dbReference type="Proteomes" id="UP000241158"/>
    </source>
</evidence>
<keyword evidence="2" id="KW-0812">Transmembrane</keyword>
<proteinExistence type="predicted"/>
<comment type="caution">
    <text evidence="3">The sequence shown here is derived from an EMBL/GenBank/DDBJ whole genome shotgun (WGS) entry which is preliminary data.</text>
</comment>
<keyword evidence="2" id="KW-1133">Transmembrane helix</keyword>
<keyword evidence="2" id="KW-0472">Membrane</keyword>
<protein>
    <recommendedName>
        <fullName evidence="5">DUF883 domain-containing protein</fullName>
    </recommendedName>
</protein>
<reference evidence="4" key="1">
    <citation type="submission" date="2017-11" db="EMBL/GenBank/DDBJ databases">
        <authorList>
            <person name="Kuznetsova I."/>
            <person name="Sazanova A."/>
            <person name="Chirak E."/>
            <person name="Safronova V."/>
            <person name="Willems A."/>
        </authorList>
    </citation>
    <scope>NUCLEOTIDE SEQUENCE [LARGE SCALE GENOMIC DNA]</scope>
    <source>
        <strain evidence="4">PEPV15</strain>
    </source>
</reference>
<name>A0A2P7AWC4_9HYPH</name>
<dbReference type="AlphaFoldDB" id="A0A2P7AWC4"/>
<dbReference type="Proteomes" id="UP000241158">
    <property type="component" value="Unassembled WGS sequence"/>
</dbReference>
<dbReference type="EMBL" id="PGGN01000002">
    <property type="protein sequence ID" value="PSH58507.1"/>
    <property type="molecule type" value="Genomic_DNA"/>
</dbReference>
<accession>A0A2P7AWC4</accession>
<evidence type="ECO:0000256" key="1">
    <source>
        <dbReference type="SAM" id="Coils"/>
    </source>
</evidence>
<evidence type="ECO:0000256" key="2">
    <source>
        <dbReference type="SAM" id="Phobius"/>
    </source>
</evidence>